<feature type="domain" description="Mur ligase central" evidence="4">
    <location>
        <begin position="110"/>
        <end position="305"/>
    </location>
</feature>
<dbReference type="InterPro" id="IPR013221">
    <property type="entry name" value="Mur_ligase_cen"/>
</dbReference>
<dbReference type="Gene3D" id="3.90.190.20">
    <property type="entry name" value="Mur ligase, C-terminal domain"/>
    <property type="match status" value="1"/>
</dbReference>
<dbReference type="Pfam" id="PF01225">
    <property type="entry name" value="Mur_ligase"/>
    <property type="match status" value="1"/>
</dbReference>
<dbReference type="SUPFAM" id="SSF53623">
    <property type="entry name" value="MurD-like peptide ligases, catalytic domain"/>
    <property type="match status" value="1"/>
</dbReference>
<protein>
    <submittedName>
        <fullName evidence="5">UDP-N-acetylmuramoyl-L-alanyl-D-glutamate--2, 6-diaminopimelate ligase</fullName>
        <ecNumber evidence="5">6.3.2.13</ecNumber>
    </submittedName>
</protein>
<sequence>MKLSNILNGIDLIEVTGGSPEMCEITGICFDSRCCTPGSLFIAQRGSASDGHLFINAALENGAAAVLCEEMPSERSNGVVIKIKDTHSALGIASSNFYDRPSEKMKVVGITGTNGKTTTATLLFRVFRALGYKCGLLSTIANYIEEREVSATHTTPDPVQLNRLMAEMAFEGCEFCFMEVSSHSLDQKRVAGIEFAGGLFSNITHDHLDYHKTFAEYIRVKKSFFDNLSPNSFALTNVDDKNGMVMLQNSAASKYTYSCQSPANFNCRIIESTLDGMLLNIGGKEVWTRFIGGHNAYNILAVYSAAILLGAKEDELLVEISNLSSVAGRLEYLKGGEEITAVVDYAHTPDALENVLKTLKDCAEGKEIVTVFGCGGNRDKTKRPEMAEVSARYSDRVVVTSDNPRFEEPEAIIDDIRKGFSVKDMGKTLFITDRREAIRTALIMAKPGSIVLIAGKGHENYQDVKGVKHHFDDKEEINNLFNQKS</sequence>
<dbReference type="SUPFAM" id="SSF53244">
    <property type="entry name" value="MurD-like peptide ligases, peptide-binding domain"/>
    <property type="match status" value="1"/>
</dbReference>
<dbReference type="InterPro" id="IPR005761">
    <property type="entry name" value="UDP-N-AcMur-Glu-dNH2Pim_ligase"/>
</dbReference>
<dbReference type="HAMAP" id="MF_00208">
    <property type="entry name" value="MurE"/>
    <property type="match status" value="1"/>
</dbReference>
<feature type="domain" description="Mur ligase N-terminal catalytic" evidence="2">
    <location>
        <begin position="24"/>
        <end position="98"/>
    </location>
</feature>
<dbReference type="EMBL" id="VSSQ01000066">
    <property type="protein sequence ID" value="MPL72453.1"/>
    <property type="molecule type" value="Genomic_DNA"/>
</dbReference>
<dbReference type="PANTHER" id="PTHR23135">
    <property type="entry name" value="MUR LIGASE FAMILY MEMBER"/>
    <property type="match status" value="1"/>
</dbReference>
<dbReference type="InterPro" id="IPR036615">
    <property type="entry name" value="Mur_ligase_C_dom_sf"/>
</dbReference>
<dbReference type="Pfam" id="PF08245">
    <property type="entry name" value="Mur_ligase_M"/>
    <property type="match status" value="1"/>
</dbReference>
<comment type="caution">
    <text evidence="5">The sequence shown here is derived from an EMBL/GenBank/DDBJ whole genome shotgun (WGS) entry which is preliminary data.</text>
</comment>
<gene>
    <name evidence="5" type="primary">murE_8</name>
    <name evidence="5" type="ORF">SDC9_18238</name>
</gene>
<dbReference type="GO" id="GO:0051301">
    <property type="term" value="P:cell division"/>
    <property type="evidence" value="ECO:0007669"/>
    <property type="project" value="InterPro"/>
</dbReference>
<dbReference type="AlphaFoldDB" id="A0A644TZP3"/>
<evidence type="ECO:0000259" key="2">
    <source>
        <dbReference type="Pfam" id="PF01225"/>
    </source>
</evidence>
<organism evidence="5">
    <name type="scientific">bioreactor metagenome</name>
    <dbReference type="NCBI Taxonomy" id="1076179"/>
    <lineage>
        <taxon>unclassified sequences</taxon>
        <taxon>metagenomes</taxon>
        <taxon>ecological metagenomes</taxon>
    </lineage>
</organism>
<dbReference type="Gene3D" id="3.40.1190.10">
    <property type="entry name" value="Mur-like, catalytic domain"/>
    <property type="match status" value="1"/>
</dbReference>
<dbReference type="InterPro" id="IPR036565">
    <property type="entry name" value="Mur-like_cat_sf"/>
</dbReference>
<comment type="similarity">
    <text evidence="1">Belongs to the MurCDEF family. MurE subfamily.</text>
</comment>
<dbReference type="GO" id="GO:0008765">
    <property type="term" value="F:UDP-N-acetylmuramoylalanyl-D-glutamate-2,6-diaminopimelate ligase activity"/>
    <property type="evidence" value="ECO:0007669"/>
    <property type="project" value="UniProtKB-EC"/>
</dbReference>
<keyword evidence="5" id="KW-0436">Ligase</keyword>
<dbReference type="NCBIfam" id="NF001126">
    <property type="entry name" value="PRK00139.1-4"/>
    <property type="match status" value="1"/>
</dbReference>
<dbReference type="GO" id="GO:0008360">
    <property type="term" value="P:regulation of cell shape"/>
    <property type="evidence" value="ECO:0007669"/>
    <property type="project" value="InterPro"/>
</dbReference>
<feature type="domain" description="Mur ligase C-terminal" evidence="3">
    <location>
        <begin position="328"/>
        <end position="457"/>
    </location>
</feature>
<dbReference type="InterPro" id="IPR035911">
    <property type="entry name" value="MurE/MurF_N"/>
</dbReference>
<name>A0A644TZP3_9ZZZZ</name>
<accession>A0A644TZP3</accession>
<dbReference type="InterPro" id="IPR000713">
    <property type="entry name" value="Mur_ligase_N"/>
</dbReference>
<proteinExistence type="inferred from homology"/>
<evidence type="ECO:0000259" key="3">
    <source>
        <dbReference type="Pfam" id="PF02875"/>
    </source>
</evidence>
<evidence type="ECO:0000313" key="5">
    <source>
        <dbReference type="EMBL" id="MPL72453.1"/>
    </source>
</evidence>
<dbReference type="GO" id="GO:0005524">
    <property type="term" value="F:ATP binding"/>
    <property type="evidence" value="ECO:0007669"/>
    <property type="project" value="InterPro"/>
</dbReference>
<dbReference type="SUPFAM" id="SSF63418">
    <property type="entry name" value="MurE/MurF N-terminal domain"/>
    <property type="match status" value="1"/>
</dbReference>
<evidence type="ECO:0000259" key="4">
    <source>
        <dbReference type="Pfam" id="PF08245"/>
    </source>
</evidence>
<dbReference type="GO" id="GO:0005737">
    <property type="term" value="C:cytoplasm"/>
    <property type="evidence" value="ECO:0007669"/>
    <property type="project" value="InterPro"/>
</dbReference>
<dbReference type="PANTHER" id="PTHR23135:SF4">
    <property type="entry name" value="UDP-N-ACETYLMURAMOYL-L-ALANYL-D-GLUTAMATE--2,6-DIAMINOPIMELATE LIGASE MURE HOMOLOG, CHLOROPLASTIC"/>
    <property type="match status" value="1"/>
</dbReference>
<dbReference type="Pfam" id="PF02875">
    <property type="entry name" value="Mur_ligase_C"/>
    <property type="match status" value="1"/>
</dbReference>
<dbReference type="EC" id="6.3.2.13" evidence="5"/>
<dbReference type="Gene3D" id="3.40.1390.10">
    <property type="entry name" value="MurE/MurF, N-terminal domain"/>
    <property type="match status" value="1"/>
</dbReference>
<evidence type="ECO:0000256" key="1">
    <source>
        <dbReference type="ARBA" id="ARBA00005898"/>
    </source>
</evidence>
<dbReference type="InterPro" id="IPR004101">
    <property type="entry name" value="Mur_ligase_C"/>
</dbReference>
<reference evidence="5" key="1">
    <citation type="submission" date="2019-08" db="EMBL/GenBank/DDBJ databases">
        <authorList>
            <person name="Kucharzyk K."/>
            <person name="Murdoch R.W."/>
            <person name="Higgins S."/>
            <person name="Loffler F."/>
        </authorList>
    </citation>
    <scope>NUCLEOTIDE SEQUENCE</scope>
</reference>
<dbReference type="NCBIfam" id="TIGR01085">
    <property type="entry name" value="murE"/>
    <property type="match status" value="1"/>
</dbReference>